<evidence type="ECO:0000313" key="1">
    <source>
        <dbReference type="EMBL" id="KAG0453827.1"/>
    </source>
</evidence>
<reference evidence="1 2" key="1">
    <citation type="journal article" date="2020" name="Nat. Food">
        <title>A phased Vanilla planifolia genome enables genetic improvement of flavour and production.</title>
        <authorList>
            <person name="Hasing T."/>
            <person name="Tang H."/>
            <person name="Brym M."/>
            <person name="Khazi F."/>
            <person name="Huang T."/>
            <person name="Chambers A.H."/>
        </authorList>
    </citation>
    <scope>NUCLEOTIDE SEQUENCE [LARGE SCALE GENOMIC DNA]</scope>
    <source>
        <tissue evidence="1">Leaf</tissue>
    </source>
</reference>
<proteinExistence type="predicted"/>
<name>A0A835PLP2_VANPL</name>
<gene>
    <name evidence="1" type="ORF">HPP92_025131</name>
</gene>
<protein>
    <submittedName>
        <fullName evidence="1">Uncharacterized protein</fullName>
    </submittedName>
</protein>
<dbReference type="Proteomes" id="UP000639772">
    <property type="component" value="Unassembled WGS sequence"/>
</dbReference>
<sequence>MGSATHGNGLDWIDAETAWVNGRGNGGPVKRGSRSECVRVRGETLAEEGRVVRYTDGWALPHLGLRAAKRG</sequence>
<dbReference type="EMBL" id="JADCNM010000014">
    <property type="protein sequence ID" value="KAG0453827.1"/>
    <property type="molecule type" value="Genomic_DNA"/>
</dbReference>
<accession>A0A835PLP2</accession>
<organism evidence="1 2">
    <name type="scientific">Vanilla planifolia</name>
    <name type="common">Vanilla</name>
    <dbReference type="NCBI Taxonomy" id="51239"/>
    <lineage>
        <taxon>Eukaryota</taxon>
        <taxon>Viridiplantae</taxon>
        <taxon>Streptophyta</taxon>
        <taxon>Embryophyta</taxon>
        <taxon>Tracheophyta</taxon>
        <taxon>Spermatophyta</taxon>
        <taxon>Magnoliopsida</taxon>
        <taxon>Liliopsida</taxon>
        <taxon>Asparagales</taxon>
        <taxon>Orchidaceae</taxon>
        <taxon>Vanilloideae</taxon>
        <taxon>Vanilleae</taxon>
        <taxon>Vanilla</taxon>
    </lineage>
</organism>
<evidence type="ECO:0000313" key="2">
    <source>
        <dbReference type="Proteomes" id="UP000639772"/>
    </source>
</evidence>
<comment type="caution">
    <text evidence="1">The sequence shown here is derived from an EMBL/GenBank/DDBJ whole genome shotgun (WGS) entry which is preliminary data.</text>
</comment>
<dbReference type="AlphaFoldDB" id="A0A835PLP2"/>